<accession>A0A4E0RNA4</accession>
<keyword evidence="1" id="KW-0812">Transmembrane</keyword>
<evidence type="ECO:0000313" key="2">
    <source>
        <dbReference type="EMBL" id="THD22177.1"/>
    </source>
</evidence>
<sequence>MQAQKDTFSGGLFQYIPFNGTEWIPDLLLCGLSDTYIQFMLSVCALLVIVQLVLIFGYVLKIICCTSRSHHPTPNCVEQLKAEKLIESSEPDLSSEFESRASATSLELEEWEFEAALNSLVSRNHNKFSEDEVNGTETIDMTTRMTGTRLKAIKPYVRRTEKPVTKCLSPDSAKLINSSRRRLIFISVVASFFAICFIVYLTSLIVAIRTDHAISGALEILPHQGHWLARQGLGFIQFGLDSAYSLMRVHIRNDAARLGGQSHLRHLVEWGKTLGSEAVACLIEPCSHANNNRQNKNSSSEAILLFPSHIDKTSNIQRNNSLPRALLITFDLILSRMTALFEAAVSLNTQVIQTTERAWYEYRQGLSQIVPLQPSWMPSPENSDSWKSSVLLTKIHHVICENLSRSSIFTSCEQVGMYLHSFVTHANSLPAMLPPKNLQSVVQFASLPRALHAEQLVNEWLPVLADLPGKGGLFLLEKYLIPEMNRLKHRISTIMTSEPSAGMINQYSQYTRYFSTSMTLIFTILLASSLALLVTTCCGLFRTCVKFRDRANLSEARTDSNSTFSMKISQEKPVCLLRCTRSCPCLRWTVWSIVMTICLLLATLATGLVYASTLVQNQACLYMFHGPSQEKADLLITDGLRSFLYHLDVLKPLLNISHLTLAIPNPILQTLDSDYLPGQVTLLSSLHWNRPVNFTALLHSSWFNRTLRSQWDRDVRNKLDQMDLAVRLPKLQLDQVFNQVVQSMQLERSFDQLLVLPLDQYLNSPGPAYVVELHRVLIRLDTDKSRQLAILFKNVSKAYEAYSSGHRIAEDNLVKIRNNRQLIEPVRFLVANASIALNRLNQLTHSELIVLVDQIITHGWPEFLPCVNDHLIPFLMPLLDDLIPFPGLQSIYRGAVGLMCPLPINATFSKPNAYTSSIVSLNPEVYTLGSSLFASAVALTLAGLLSLFIP</sequence>
<comment type="caution">
    <text evidence="2">The sequence shown here is derived from an EMBL/GenBank/DDBJ whole genome shotgun (WGS) entry which is preliminary data.</text>
</comment>
<organism evidence="2 3">
    <name type="scientific">Fasciola hepatica</name>
    <name type="common">Liver fluke</name>
    <dbReference type="NCBI Taxonomy" id="6192"/>
    <lineage>
        <taxon>Eukaryota</taxon>
        <taxon>Metazoa</taxon>
        <taxon>Spiralia</taxon>
        <taxon>Lophotrochozoa</taxon>
        <taxon>Platyhelminthes</taxon>
        <taxon>Trematoda</taxon>
        <taxon>Digenea</taxon>
        <taxon>Plagiorchiida</taxon>
        <taxon>Echinostomata</taxon>
        <taxon>Echinostomatoidea</taxon>
        <taxon>Fasciolidae</taxon>
        <taxon>Fasciola</taxon>
    </lineage>
</organism>
<evidence type="ECO:0000256" key="1">
    <source>
        <dbReference type="SAM" id="Phobius"/>
    </source>
</evidence>
<keyword evidence="1" id="KW-0472">Membrane</keyword>
<reference evidence="2" key="1">
    <citation type="submission" date="2019-03" db="EMBL/GenBank/DDBJ databases">
        <title>Improved annotation for the trematode Fasciola hepatica.</title>
        <authorList>
            <person name="Choi Y.-J."/>
            <person name="Martin J."/>
            <person name="Mitreva M."/>
        </authorList>
    </citation>
    <scope>NUCLEOTIDE SEQUENCE [LARGE SCALE GENOMIC DNA]</scope>
</reference>
<keyword evidence="3" id="KW-1185">Reference proteome</keyword>
<proteinExistence type="predicted"/>
<dbReference type="AlphaFoldDB" id="A0A4E0RNA4"/>
<name>A0A4E0RNA4_FASHE</name>
<gene>
    <name evidence="2" type="ORF">D915_007176</name>
</gene>
<feature type="transmembrane region" description="Helical" evidence="1">
    <location>
        <begin position="183"/>
        <end position="208"/>
    </location>
</feature>
<feature type="transmembrane region" description="Helical" evidence="1">
    <location>
        <begin position="925"/>
        <end position="949"/>
    </location>
</feature>
<feature type="transmembrane region" description="Helical" evidence="1">
    <location>
        <begin position="588"/>
        <end position="611"/>
    </location>
</feature>
<dbReference type="EMBL" id="JXXN02002941">
    <property type="protein sequence ID" value="THD22177.1"/>
    <property type="molecule type" value="Genomic_DNA"/>
</dbReference>
<evidence type="ECO:0000313" key="3">
    <source>
        <dbReference type="Proteomes" id="UP000230066"/>
    </source>
</evidence>
<protein>
    <submittedName>
        <fullName evidence="2">Uncharacterized protein</fullName>
    </submittedName>
</protein>
<dbReference type="Proteomes" id="UP000230066">
    <property type="component" value="Unassembled WGS sequence"/>
</dbReference>
<keyword evidence="1" id="KW-1133">Transmembrane helix</keyword>
<feature type="transmembrane region" description="Helical" evidence="1">
    <location>
        <begin position="36"/>
        <end position="60"/>
    </location>
</feature>
<feature type="transmembrane region" description="Helical" evidence="1">
    <location>
        <begin position="518"/>
        <end position="541"/>
    </location>
</feature>